<evidence type="ECO:0000313" key="8">
    <source>
        <dbReference type="Proteomes" id="UP000308917"/>
    </source>
</evidence>
<dbReference type="Pfam" id="PF00389">
    <property type="entry name" value="2-Hacid_dh"/>
    <property type="match status" value="1"/>
</dbReference>
<dbReference type="GO" id="GO:0016618">
    <property type="term" value="F:hydroxypyruvate reductase [NAD(P)H] activity"/>
    <property type="evidence" value="ECO:0007669"/>
    <property type="project" value="TreeGrafter"/>
</dbReference>
<evidence type="ECO:0000259" key="6">
    <source>
        <dbReference type="Pfam" id="PF02826"/>
    </source>
</evidence>
<feature type="domain" description="D-isomer specific 2-hydroxyacid dehydrogenase catalytic" evidence="5">
    <location>
        <begin position="45"/>
        <end position="309"/>
    </location>
</feature>
<reference evidence="7 8" key="1">
    <citation type="journal article" date="2015" name="Antonie Van Leeuwenhoek">
        <title>Lampropedia puyangensis sp. nov., isolated from symptomatic bark of Populus ? euramericana canker and emended description of Lampropedia hyalina (Ehrenberg 1832) Lee et al. 2004.</title>
        <authorList>
            <person name="Li Y."/>
            <person name="Wang T."/>
            <person name="Piao C.G."/>
            <person name="Wang L.F."/>
            <person name="Tian G.Z."/>
            <person name="Zhu T.H."/>
            <person name="Guo M.W."/>
        </authorList>
    </citation>
    <scope>NUCLEOTIDE SEQUENCE [LARGE SCALE GENOMIC DNA]</scope>
    <source>
        <strain evidence="7 8">2-bin</strain>
    </source>
</reference>
<dbReference type="InterPro" id="IPR006140">
    <property type="entry name" value="D-isomer_DH_NAD-bd"/>
</dbReference>
<keyword evidence="2 4" id="KW-0560">Oxidoreductase</keyword>
<dbReference type="PANTHER" id="PTHR10996">
    <property type="entry name" value="2-HYDROXYACID DEHYDROGENASE-RELATED"/>
    <property type="match status" value="1"/>
</dbReference>
<dbReference type="GO" id="GO:0051287">
    <property type="term" value="F:NAD binding"/>
    <property type="evidence" value="ECO:0007669"/>
    <property type="project" value="InterPro"/>
</dbReference>
<evidence type="ECO:0000259" key="5">
    <source>
        <dbReference type="Pfam" id="PF00389"/>
    </source>
</evidence>
<dbReference type="InterPro" id="IPR006139">
    <property type="entry name" value="D-isomer_2_OHA_DH_cat_dom"/>
</dbReference>
<gene>
    <name evidence="7" type="ORF">E9531_01615</name>
</gene>
<dbReference type="Proteomes" id="UP000308917">
    <property type="component" value="Unassembled WGS sequence"/>
</dbReference>
<dbReference type="SUPFAM" id="SSF52283">
    <property type="entry name" value="Formate/glycerate dehydrogenase catalytic domain-like"/>
    <property type="match status" value="1"/>
</dbReference>
<keyword evidence="3" id="KW-0520">NAD</keyword>
<feature type="domain" description="D-isomer specific 2-hydroxyacid dehydrogenase NAD-binding" evidence="6">
    <location>
        <begin position="116"/>
        <end position="287"/>
    </location>
</feature>
<evidence type="ECO:0000256" key="2">
    <source>
        <dbReference type="ARBA" id="ARBA00023002"/>
    </source>
</evidence>
<dbReference type="GO" id="GO:0030267">
    <property type="term" value="F:glyoxylate reductase (NADPH) activity"/>
    <property type="evidence" value="ECO:0007669"/>
    <property type="project" value="TreeGrafter"/>
</dbReference>
<evidence type="ECO:0000256" key="4">
    <source>
        <dbReference type="RuleBase" id="RU003719"/>
    </source>
</evidence>
<dbReference type="Gene3D" id="3.40.50.720">
    <property type="entry name" value="NAD(P)-binding Rossmann-like Domain"/>
    <property type="match status" value="2"/>
</dbReference>
<dbReference type="OrthoDB" id="9805416at2"/>
<organism evidence="7 8">
    <name type="scientific">Lampropedia puyangensis</name>
    <dbReference type="NCBI Taxonomy" id="1330072"/>
    <lineage>
        <taxon>Bacteria</taxon>
        <taxon>Pseudomonadati</taxon>
        <taxon>Pseudomonadota</taxon>
        <taxon>Betaproteobacteria</taxon>
        <taxon>Burkholderiales</taxon>
        <taxon>Comamonadaceae</taxon>
        <taxon>Lampropedia</taxon>
    </lineage>
</organism>
<name>A0A4S8FCJ5_9BURK</name>
<dbReference type="EMBL" id="STFG01000001">
    <property type="protein sequence ID" value="THU05270.1"/>
    <property type="molecule type" value="Genomic_DNA"/>
</dbReference>
<dbReference type="AlphaFoldDB" id="A0A4S8FCJ5"/>
<evidence type="ECO:0000313" key="7">
    <source>
        <dbReference type="EMBL" id="THU05270.1"/>
    </source>
</evidence>
<evidence type="ECO:0000256" key="1">
    <source>
        <dbReference type="ARBA" id="ARBA00022857"/>
    </source>
</evidence>
<protein>
    <submittedName>
        <fullName evidence="7">2-hydroxyacid dehydrogenase</fullName>
    </submittedName>
</protein>
<dbReference type="RefSeq" id="WP_136571981.1">
    <property type="nucleotide sequence ID" value="NZ_STFG01000001.1"/>
</dbReference>
<keyword evidence="8" id="KW-1185">Reference proteome</keyword>
<dbReference type="SUPFAM" id="SSF51735">
    <property type="entry name" value="NAD(P)-binding Rossmann-fold domains"/>
    <property type="match status" value="1"/>
</dbReference>
<dbReference type="Pfam" id="PF02826">
    <property type="entry name" value="2-Hacid_dh_C"/>
    <property type="match status" value="1"/>
</dbReference>
<dbReference type="PANTHER" id="PTHR10996:SF178">
    <property type="entry name" value="2-HYDROXYACID DEHYDROGENASE YGL185C-RELATED"/>
    <property type="match status" value="1"/>
</dbReference>
<dbReference type="InterPro" id="IPR036291">
    <property type="entry name" value="NAD(P)-bd_dom_sf"/>
</dbReference>
<comment type="similarity">
    <text evidence="4">Belongs to the D-isomer specific 2-hydroxyacid dehydrogenase family.</text>
</comment>
<comment type="caution">
    <text evidence="7">The sequence shown here is derived from an EMBL/GenBank/DDBJ whole genome shotgun (WGS) entry which is preliminary data.</text>
</comment>
<dbReference type="GO" id="GO:0005829">
    <property type="term" value="C:cytosol"/>
    <property type="evidence" value="ECO:0007669"/>
    <property type="project" value="TreeGrafter"/>
</dbReference>
<dbReference type="InterPro" id="IPR050223">
    <property type="entry name" value="D-isomer_2-hydroxyacid_DH"/>
</dbReference>
<proteinExistence type="inferred from homology"/>
<keyword evidence="1" id="KW-0521">NADP</keyword>
<dbReference type="FunFam" id="3.40.50.720:FF:000213">
    <property type="entry name" value="Putative 2-hydroxyacid dehydrogenase"/>
    <property type="match status" value="1"/>
</dbReference>
<evidence type="ECO:0000256" key="3">
    <source>
        <dbReference type="ARBA" id="ARBA00023027"/>
    </source>
</evidence>
<accession>A0A4S8FCJ5</accession>
<sequence length="311" mass="33399">MTQDTSAPLYIPILGPWLAQELCSMLPAPFKPLDVHANPDYAGVLATHADTIRVVICSTGGISVNAQLMDQLPHLALILNLGAGAESVDMAEAARRNIQVLTGAGINAVDVAELAIGMMIALARRIHLIDQEVRQMQWGRDRQPVRRLAGRRAGIAGIGAIGQALAKRLDAMDMQVHYFSRTAHMELPWQHHTNLLSLAAEVDILFLALPGGTATHHLVGADVLQALGKDGFLINVGRGSVVDEAALKEALNHNHIAGAALDVFEHEPHVPSGLIASNQTLLQSHRGGFTVEAHTEVLVLTLQRLQHAFSL</sequence>